<evidence type="ECO:0000256" key="2">
    <source>
        <dbReference type="ARBA" id="ARBA00004651"/>
    </source>
</evidence>
<feature type="domain" description="Flagellar M-ring N-terminal" evidence="12">
    <location>
        <begin position="57"/>
        <end position="230"/>
    </location>
</feature>
<feature type="region of interest" description="Disordered" evidence="10">
    <location>
        <begin position="518"/>
        <end position="537"/>
    </location>
</feature>
<feature type="region of interest" description="Disordered" evidence="10">
    <location>
        <begin position="296"/>
        <end position="388"/>
    </location>
</feature>
<evidence type="ECO:0000256" key="4">
    <source>
        <dbReference type="ARBA" id="ARBA00022475"/>
    </source>
</evidence>
<feature type="compositionally biased region" description="Low complexity" evidence="10">
    <location>
        <begin position="347"/>
        <end position="373"/>
    </location>
</feature>
<feature type="transmembrane region" description="Helical" evidence="11">
    <location>
        <begin position="483"/>
        <end position="501"/>
    </location>
</feature>
<sequence length="588" mass="63731">MAVAETIANENPSETGDEEVAEQLSFFQTPLGRNFARAAAAAAVIAVLFGLYLWNKPPEYGVLFSNYTDRDGGAITAELDKLNIKHKFSDNGTAILVPTDQVHDVRLKLAAQGLPKGGSVGFELMENQKLGVSQFLEQVNYQRALEGELARSIQSLAAVENARVHLALPKPSVFVRDQQKPTASVLLTLRPNSMINVEQTAAIVHLVASSVPELIPANVTVVDQAGNLISELNKNGNANQNAKNMNETQLKYVKDMQQQVIRQVESIIIPIVGEGNVRAEATADVDFAQIEQAAETYKPNSPPAASAIRSQQSSETSGSAGSNNPNGIPGALSNQPPGTATAPLNQTAATGTTAPAPGTPPGAATGTTGSTGPTHKESTTNYEVDKTVRYEQRGMGGLRRLTVAVVVNHKRIVGKDGKVTVKAYTPEEMGKINDLVKQAMGYNQDRGDAVSVANAPFEGVDRPYEQPPEWWRDPANLPLAKDFAKFLITAMILLYIVLRIVKPMMRPVFKKIDEFNAVEPEPEEPEPEEEEVVDEGPNEALIAEEELRLMEENTVRSYRENLAMAKKLATEDPRIVANIIKEWIGAND</sequence>
<keyword evidence="14" id="KW-0969">Cilium</keyword>
<dbReference type="NCBIfam" id="TIGR00206">
    <property type="entry name" value="fliF"/>
    <property type="match status" value="1"/>
</dbReference>
<protein>
    <recommendedName>
        <fullName evidence="9">Flagellar M-ring protein</fullName>
    </recommendedName>
</protein>
<evidence type="ECO:0000256" key="10">
    <source>
        <dbReference type="SAM" id="MobiDB-lite"/>
    </source>
</evidence>
<dbReference type="Pfam" id="PF08345">
    <property type="entry name" value="YscJ_FliF_C"/>
    <property type="match status" value="1"/>
</dbReference>
<dbReference type="GO" id="GO:0071973">
    <property type="term" value="P:bacterial-type flagellum-dependent cell motility"/>
    <property type="evidence" value="ECO:0007669"/>
    <property type="project" value="InterPro"/>
</dbReference>
<keyword evidence="14" id="KW-0282">Flagellum</keyword>
<comment type="similarity">
    <text evidence="3 9">Belongs to the FliF family.</text>
</comment>
<dbReference type="GO" id="GO:0009431">
    <property type="term" value="C:bacterial-type flagellum basal body, MS ring"/>
    <property type="evidence" value="ECO:0007669"/>
    <property type="project" value="InterPro"/>
</dbReference>
<keyword evidence="14" id="KW-0966">Cell projection</keyword>
<evidence type="ECO:0000313" key="15">
    <source>
        <dbReference type="Proteomes" id="UP000444316"/>
    </source>
</evidence>
<dbReference type="PIRSF" id="PIRSF004862">
    <property type="entry name" value="FliF"/>
    <property type="match status" value="1"/>
</dbReference>
<proteinExistence type="inferred from homology"/>
<evidence type="ECO:0000256" key="9">
    <source>
        <dbReference type="PIRNR" id="PIRNR004862"/>
    </source>
</evidence>
<keyword evidence="5 11" id="KW-0812">Transmembrane</keyword>
<comment type="caution">
    <text evidence="14">The sequence shown here is derived from an EMBL/GenBank/DDBJ whole genome shotgun (WGS) entry which is preliminary data.</text>
</comment>
<evidence type="ECO:0000256" key="11">
    <source>
        <dbReference type="SAM" id="Phobius"/>
    </source>
</evidence>
<dbReference type="EMBL" id="WWCL01000001">
    <property type="protein sequence ID" value="MYN44253.1"/>
    <property type="molecule type" value="Genomic_DNA"/>
</dbReference>
<dbReference type="GO" id="GO:0005886">
    <property type="term" value="C:plasma membrane"/>
    <property type="evidence" value="ECO:0007669"/>
    <property type="project" value="UniProtKB-SubCell"/>
</dbReference>
<dbReference type="AlphaFoldDB" id="A0A845HTD4"/>
<dbReference type="PANTHER" id="PTHR30046">
    <property type="entry name" value="FLAGELLAR M-RING PROTEIN"/>
    <property type="match status" value="1"/>
</dbReference>
<evidence type="ECO:0000256" key="6">
    <source>
        <dbReference type="ARBA" id="ARBA00022989"/>
    </source>
</evidence>
<organism evidence="14 15">
    <name type="scientific">Duganella fentianensis</name>
    <dbReference type="NCBI Taxonomy" id="2692177"/>
    <lineage>
        <taxon>Bacteria</taxon>
        <taxon>Pseudomonadati</taxon>
        <taxon>Pseudomonadota</taxon>
        <taxon>Betaproteobacteria</taxon>
        <taxon>Burkholderiales</taxon>
        <taxon>Oxalobacteraceae</taxon>
        <taxon>Telluria group</taxon>
        <taxon>Duganella</taxon>
    </lineage>
</organism>
<keyword evidence="8 9" id="KW-0975">Bacterial flagellum</keyword>
<reference evidence="14" key="1">
    <citation type="submission" date="2019-12" db="EMBL/GenBank/DDBJ databases">
        <title>Novel species isolated from a subtropical stream in China.</title>
        <authorList>
            <person name="Lu H."/>
        </authorList>
    </citation>
    <scope>NUCLEOTIDE SEQUENCE [LARGE SCALE GENOMIC DNA]</scope>
    <source>
        <strain evidence="14">FT93W</strain>
    </source>
</reference>
<name>A0A845HTD4_9BURK</name>
<feature type="compositionally biased region" description="Basic and acidic residues" evidence="10">
    <location>
        <begin position="374"/>
        <end position="388"/>
    </location>
</feature>
<dbReference type="Pfam" id="PF01514">
    <property type="entry name" value="YscJ_FliF"/>
    <property type="match status" value="1"/>
</dbReference>
<dbReference type="InterPro" id="IPR006182">
    <property type="entry name" value="FliF_N_dom"/>
</dbReference>
<evidence type="ECO:0000256" key="8">
    <source>
        <dbReference type="ARBA" id="ARBA00023143"/>
    </source>
</evidence>
<evidence type="ECO:0000256" key="3">
    <source>
        <dbReference type="ARBA" id="ARBA00007971"/>
    </source>
</evidence>
<evidence type="ECO:0000259" key="13">
    <source>
        <dbReference type="Pfam" id="PF08345"/>
    </source>
</evidence>
<evidence type="ECO:0000256" key="7">
    <source>
        <dbReference type="ARBA" id="ARBA00023136"/>
    </source>
</evidence>
<evidence type="ECO:0000256" key="5">
    <source>
        <dbReference type="ARBA" id="ARBA00022692"/>
    </source>
</evidence>
<dbReference type="RefSeq" id="WP_161033974.1">
    <property type="nucleotide sequence ID" value="NZ_WWCL01000001.1"/>
</dbReference>
<feature type="compositionally biased region" description="Polar residues" evidence="10">
    <location>
        <begin position="308"/>
        <end position="346"/>
    </location>
</feature>
<dbReference type="InterPro" id="IPR000067">
    <property type="entry name" value="FlgMring_FliF"/>
</dbReference>
<dbReference type="PRINTS" id="PR01009">
    <property type="entry name" value="FLGMRINGFLIF"/>
</dbReference>
<dbReference type="Gene3D" id="3.30.300.30">
    <property type="match status" value="1"/>
</dbReference>
<keyword evidence="4" id="KW-1003">Cell membrane</keyword>
<dbReference type="Proteomes" id="UP000444316">
    <property type="component" value="Unassembled WGS sequence"/>
</dbReference>
<gene>
    <name evidence="14" type="primary">fliF</name>
    <name evidence="14" type="ORF">GTP23_04110</name>
</gene>
<dbReference type="InterPro" id="IPR043427">
    <property type="entry name" value="YscJ/FliF"/>
</dbReference>
<feature type="domain" description="Flagellar M-ring C-terminal" evidence="13">
    <location>
        <begin position="270"/>
        <end position="457"/>
    </location>
</feature>
<evidence type="ECO:0000259" key="12">
    <source>
        <dbReference type="Pfam" id="PF01514"/>
    </source>
</evidence>
<dbReference type="GO" id="GO:0003774">
    <property type="term" value="F:cytoskeletal motor activity"/>
    <property type="evidence" value="ECO:0007669"/>
    <property type="project" value="InterPro"/>
</dbReference>
<accession>A0A845HTD4</accession>
<feature type="transmembrane region" description="Helical" evidence="11">
    <location>
        <begin position="35"/>
        <end position="54"/>
    </location>
</feature>
<comment type="subcellular location">
    <subcellularLocation>
        <location evidence="1 9">Bacterial flagellum basal body</location>
    </subcellularLocation>
    <subcellularLocation>
        <location evidence="2">Cell membrane</location>
        <topology evidence="2">Multi-pass membrane protein</topology>
    </subcellularLocation>
</comment>
<evidence type="ECO:0000256" key="1">
    <source>
        <dbReference type="ARBA" id="ARBA00004117"/>
    </source>
</evidence>
<keyword evidence="6 11" id="KW-1133">Transmembrane helix</keyword>
<evidence type="ECO:0000313" key="14">
    <source>
        <dbReference type="EMBL" id="MYN44253.1"/>
    </source>
</evidence>
<keyword evidence="7 11" id="KW-0472">Membrane</keyword>
<comment type="function">
    <text evidence="9">The M ring may be actively involved in energy transduction.</text>
</comment>
<dbReference type="InterPro" id="IPR045851">
    <property type="entry name" value="AMP-bd_C_sf"/>
</dbReference>
<dbReference type="InterPro" id="IPR013556">
    <property type="entry name" value="Flag_M-ring_C"/>
</dbReference>
<keyword evidence="15" id="KW-1185">Reference proteome</keyword>
<dbReference type="PANTHER" id="PTHR30046:SF0">
    <property type="entry name" value="FLAGELLAR M-RING PROTEIN"/>
    <property type="match status" value="1"/>
</dbReference>
<feature type="compositionally biased region" description="Acidic residues" evidence="10">
    <location>
        <begin position="520"/>
        <end position="537"/>
    </location>
</feature>